<organism evidence="2 3">
    <name type="scientific">Sphingomonas changnyeongensis</name>
    <dbReference type="NCBI Taxonomy" id="2698679"/>
    <lineage>
        <taxon>Bacteria</taxon>
        <taxon>Pseudomonadati</taxon>
        <taxon>Pseudomonadota</taxon>
        <taxon>Alphaproteobacteria</taxon>
        <taxon>Sphingomonadales</taxon>
        <taxon>Sphingomonadaceae</taxon>
        <taxon>Sphingomonas</taxon>
    </lineage>
</organism>
<evidence type="ECO:0000313" key="2">
    <source>
        <dbReference type="EMBL" id="QHL90793.1"/>
    </source>
</evidence>
<dbReference type="AlphaFoldDB" id="A0A7Z2S5W8"/>
<accession>A0A7Z2S5W8</accession>
<proteinExistence type="predicted"/>
<dbReference type="RefSeq" id="WP_160592720.1">
    <property type="nucleotide sequence ID" value="NZ_CP047895.1"/>
</dbReference>
<dbReference type="KEGG" id="schy:GVO57_08065"/>
<evidence type="ECO:0000313" key="3">
    <source>
        <dbReference type="Proteomes" id="UP000464468"/>
    </source>
</evidence>
<dbReference type="EMBL" id="CP047895">
    <property type="protein sequence ID" value="QHL90793.1"/>
    <property type="molecule type" value="Genomic_DNA"/>
</dbReference>
<reference evidence="2 3" key="1">
    <citation type="submission" date="2020-01" db="EMBL/GenBank/DDBJ databases">
        <title>Sphingomonas sp. C33 whole genome sequece.</title>
        <authorList>
            <person name="Park C."/>
        </authorList>
    </citation>
    <scope>NUCLEOTIDE SEQUENCE [LARGE SCALE GENOMIC DNA]</scope>
    <source>
        <strain evidence="2 3">C33</strain>
    </source>
</reference>
<keyword evidence="3" id="KW-1185">Reference proteome</keyword>
<evidence type="ECO:0000256" key="1">
    <source>
        <dbReference type="SAM" id="MobiDB-lite"/>
    </source>
</evidence>
<gene>
    <name evidence="2" type="ORF">GVO57_08065</name>
</gene>
<name>A0A7Z2S5W8_9SPHN</name>
<dbReference type="Proteomes" id="UP000464468">
    <property type="component" value="Chromosome"/>
</dbReference>
<feature type="region of interest" description="Disordered" evidence="1">
    <location>
        <begin position="45"/>
        <end position="70"/>
    </location>
</feature>
<sequence>MLTVAIGMAGPAYAYEAAHAVVSGKHDHVHAAACGHAAVQHDGHTDYVHDGHLHHMHGDHADEHGAAPAS</sequence>
<protein>
    <submittedName>
        <fullName evidence="2">Uncharacterized protein</fullName>
    </submittedName>
</protein>